<evidence type="ECO:0000256" key="4">
    <source>
        <dbReference type="ARBA" id="ARBA00023163"/>
    </source>
</evidence>
<dbReference type="Proteomes" id="UP001415857">
    <property type="component" value="Unassembled WGS sequence"/>
</dbReference>
<dbReference type="InterPro" id="IPR024943">
    <property type="entry name" value="Enhancer_polycomb"/>
</dbReference>
<evidence type="ECO:0000256" key="1">
    <source>
        <dbReference type="ARBA" id="ARBA00004123"/>
    </source>
</evidence>
<keyword evidence="5 6" id="KW-0539">Nucleus</keyword>
<evidence type="ECO:0000256" key="3">
    <source>
        <dbReference type="ARBA" id="ARBA00023015"/>
    </source>
</evidence>
<dbReference type="EMBL" id="JBBPBK010000006">
    <property type="protein sequence ID" value="KAK9283930.1"/>
    <property type="molecule type" value="Genomic_DNA"/>
</dbReference>
<dbReference type="GO" id="GO:0035267">
    <property type="term" value="C:NuA4 histone acetyltransferase complex"/>
    <property type="evidence" value="ECO:0007669"/>
    <property type="project" value="InterPro"/>
</dbReference>
<feature type="region of interest" description="Disordered" evidence="7">
    <location>
        <begin position="370"/>
        <end position="428"/>
    </location>
</feature>
<feature type="compositionally biased region" description="Low complexity" evidence="7">
    <location>
        <begin position="1"/>
        <end position="23"/>
    </location>
</feature>
<comment type="caution">
    <text evidence="9">The sequence shown here is derived from an EMBL/GenBank/DDBJ whole genome shotgun (WGS) entry which is preliminary data.</text>
</comment>
<dbReference type="GO" id="GO:0006357">
    <property type="term" value="P:regulation of transcription by RNA polymerase II"/>
    <property type="evidence" value="ECO:0007669"/>
    <property type="project" value="InterPro"/>
</dbReference>
<feature type="compositionally biased region" description="Basic residues" evidence="7">
    <location>
        <begin position="413"/>
        <end position="426"/>
    </location>
</feature>
<dbReference type="GO" id="GO:0005634">
    <property type="term" value="C:nucleus"/>
    <property type="evidence" value="ECO:0007669"/>
    <property type="project" value="UniProtKB-SubCell"/>
</dbReference>
<evidence type="ECO:0000256" key="6">
    <source>
        <dbReference type="RuleBase" id="RU361124"/>
    </source>
</evidence>
<evidence type="ECO:0000259" key="8">
    <source>
        <dbReference type="Pfam" id="PF10513"/>
    </source>
</evidence>
<name>A0AAP0X3V3_LIQFO</name>
<dbReference type="InterPro" id="IPR019542">
    <property type="entry name" value="Enhancer_polycomb-like_N"/>
</dbReference>
<organism evidence="9 10">
    <name type="scientific">Liquidambar formosana</name>
    <name type="common">Formosan gum</name>
    <dbReference type="NCBI Taxonomy" id="63359"/>
    <lineage>
        <taxon>Eukaryota</taxon>
        <taxon>Viridiplantae</taxon>
        <taxon>Streptophyta</taxon>
        <taxon>Embryophyta</taxon>
        <taxon>Tracheophyta</taxon>
        <taxon>Spermatophyta</taxon>
        <taxon>Magnoliopsida</taxon>
        <taxon>eudicotyledons</taxon>
        <taxon>Gunneridae</taxon>
        <taxon>Pentapetalae</taxon>
        <taxon>Saxifragales</taxon>
        <taxon>Altingiaceae</taxon>
        <taxon>Liquidambar</taxon>
    </lineage>
</organism>
<dbReference type="AlphaFoldDB" id="A0AAP0X3V3"/>
<keyword evidence="4 6" id="KW-0804">Transcription</keyword>
<gene>
    <name evidence="9" type="ORF">L1049_012187</name>
</gene>
<feature type="domain" description="Enhancer of polycomb-like N-terminal" evidence="8">
    <location>
        <begin position="593"/>
        <end position="683"/>
    </location>
</feature>
<evidence type="ECO:0000256" key="7">
    <source>
        <dbReference type="SAM" id="MobiDB-lite"/>
    </source>
</evidence>
<keyword evidence="10" id="KW-1185">Reference proteome</keyword>
<proteinExistence type="inferred from homology"/>
<comment type="similarity">
    <text evidence="2 6">Belongs to the enhancer of polycomb family.</text>
</comment>
<evidence type="ECO:0000256" key="2">
    <source>
        <dbReference type="ARBA" id="ARBA00008035"/>
    </source>
</evidence>
<sequence length="853" mass="95326">MKSACIESESVSESSGFDSVSPSAGEELGESGGKIETRGVRKGSLGPMPSVGMRRTTRVFGLVKKSVDGARVLRSGRRLWPESGESKLRRGSDGDEWFKLIDNSGGGDDGSVRNCKENGWHEPGSEQQVAAMEIDGELAVPHSGKTLPRGVPAKNAGNVDRKFGLVYGRKRKRLDVGSSKNKRGLEDRMYGIQFVRRKRSRGRPVVVDATCVLEPGFVGRDVSHGGGMLGVVVESSCSRSCLFSRFLIAVLGYMKRARLRLRELSAFIFSEPITSVFSLHGIHFLRDPACSNSSPICKIFGAIQLTPLFSVDFSALPFCFMYIHSSMLLRSERLLSVIVIHSMGMHTEAETITDSKEHLSCIPSKREDLSDSKHVAFGDDNPSKRRVSHQPVGGPKFPRRNAQSRNGLNSRSIRGKRRSLRSRRARNPSLVGVHKANNGNLVSDFFSIRNNVSPFSSAVSNHKRRRSVWSSPPRNIREMKSNTVGLKEDIDSTCCSANILVIESDKCYREEGAKIMLEISPSNQWFLVVKTEGATRYSHKAEKVMRPCATNRFTHAIIWTVEDGWKLEFPNRQDWLIFKELYKECSERNVPDPTVKNIPVPGVCEVSGYGDTNITPFLRPDSYITLNDDEVSRALAKRTSNYDMDSEDEVWLNEFNNEFSVENELNGHVSEENFELMVDAFEKASYCCPNDYSNEKDAANLCPDLGRREVVEAVYSYWLKKRKQKHLALVKVFQCHQPRRAQLITDPVLRKKRSFKRQASQPGRGKQRVVIQVVAAEQDASDELSAMLKVEEAKATAKKSVELSVCKRQRAQFLMANADLATYKAAMALRIAEASRVSESPDAATESFLDDKV</sequence>
<evidence type="ECO:0000256" key="5">
    <source>
        <dbReference type="ARBA" id="ARBA00023242"/>
    </source>
</evidence>
<evidence type="ECO:0000313" key="10">
    <source>
        <dbReference type="Proteomes" id="UP001415857"/>
    </source>
</evidence>
<feature type="region of interest" description="Disordered" evidence="7">
    <location>
        <begin position="1"/>
        <end position="52"/>
    </location>
</feature>
<keyword evidence="3 6" id="KW-0805">Transcription regulation</keyword>
<comment type="subcellular location">
    <subcellularLocation>
        <location evidence="1 6">Nucleus</location>
    </subcellularLocation>
</comment>
<dbReference type="Pfam" id="PF10513">
    <property type="entry name" value="EPL1"/>
    <property type="match status" value="1"/>
</dbReference>
<accession>A0AAP0X3V3</accession>
<feature type="compositionally biased region" description="Basic and acidic residues" evidence="7">
    <location>
        <begin position="370"/>
        <end position="383"/>
    </location>
</feature>
<protein>
    <recommendedName>
        <fullName evidence="6">Enhancer of polycomb-like protein</fullName>
    </recommendedName>
</protein>
<reference evidence="9 10" key="1">
    <citation type="journal article" date="2024" name="Plant J.">
        <title>Genome sequences and population genomics reveal climatic adaptation and genomic divergence between two closely related sweetgum species.</title>
        <authorList>
            <person name="Xu W.Q."/>
            <person name="Ren C.Q."/>
            <person name="Zhang X.Y."/>
            <person name="Comes H.P."/>
            <person name="Liu X.H."/>
            <person name="Li Y.G."/>
            <person name="Kettle C.J."/>
            <person name="Jalonen R."/>
            <person name="Gaisberger H."/>
            <person name="Ma Y.Z."/>
            <person name="Qiu Y.X."/>
        </authorList>
    </citation>
    <scope>NUCLEOTIDE SEQUENCE [LARGE SCALE GENOMIC DNA]</scope>
    <source>
        <strain evidence="9">Hangzhou</strain>
    </source>
</reference>
<dbReference type="PANTHER" id="PTHR14898">
    <property type="entry name" value="ENHANCER OF POLYCOMB"/>
    <property type="match status" value="1"/>
</dbReference>
<evidence type="ECO:0000313" key="9">
    <source>
        <dbReference type="EMBL" id="KAK9283930.1"/>
    </source>
</evidence>